<keyword evidence="3" id="KW-1185">Reference proteome</keyword>
<feature type="transmembrane region" description="Helical" evidence="1">
    <location>
        <begin position="20"/>
        <end position="41"/>
    </location>
</feature>
<protein>
    <submittedName>
        <fullName evidence="2">Uncharacterized protein</fullName>
    </submittedName>
</protein>
<name>A0A254T730_9BURK</name>
<keyword evidence="1" id="KW-0812">Transmembrane</keyword>
<sequence length="128" mass="14136">MKPEDQIDYSTLVPSKRRMAFAAMFITVPMLIIGLLLGLIVYNAPQGALAVVLGDAFLTGGASAFSAPGNELLALKAGIVWGACLAFLIGPFIFVAWLMYHARKEYNRLQAENRKKEYRRIYAGKSHE</sequence>
<evidence type="ECO:0000256" key="1">
    <source>
        <dbReference type="SAM" id="Phobius"/>
    </source>
</evidence>
<organism evidence="2 3">
    <name type="scientific">Noviherbaspirillum denitrificans</name>
    <dbReference type="NCBI Taxonomy" id="1968433"/>
    <lineage>
        <taxon>Bacteria</taxon>
        <taxon>Pseudomonadati</taxon>
        <taxon>Pseudomonadota</taxon>
        <taxon>Betaproteobacteria</taxon>
        <taxon>Burkholderiales</taxon>
        <taxon>Oxalobacteraceae</taxon>
        <taxon>Noviherbaspirillum</taxon>
    </lineage>
</organism>
<dbReference type="EMBL" id="LSTO01000005">
    <property type="protein sequence ID" value="OWW18454.1"/>
    <property type="molecule type" value="Genomic_DNA"/>
</dbReference>
<accession>A0A254T730</accession>
<dbReference type="Proteomes" id="UP000197535">
    <property type="component" value="Unassembled WGS sequence"/>
</dbReference>
<keyword evidence="1" id="KW-1133">Transmembrane helix</keyword>
<evidence type="ECO:0000313" key="3">
    <source>
        <dbReference type="Proteomes" id="UP000197535"/>
    </source>
</evidence>
<gene>
    <name evidence="2" type="ORF">AYR66_00425</name>
</gene>
<reference evidence="2 3" key="1">
    <citation type="submission" date="2016-02" db="EMBL/GenBank/DDBJ databases">
        <authorList>
            <person name="Wen L."/>
            <person name="He K."/>
            <person name="Yang H."/>
        </authorList>
    </citation>
    <scope>NUCLEOTIDE SEQUENCE [LARGE SCALE GENOMIC DNA]</scope>
    <source>
        <strain evidence="2 3">TSA40</strain>
    </source>
</reference>
<comment type="caution">
    <text evidence="2">The sequence shown here is derived from an EMBL/GenBank/DDBJ whole genome shotgun (WGS) entry which is preliminary data.</text>
</comment>
<dbReference type="OrthoDB" id="8778162at2"/>
<dbReference type="AlphaFoldDB" id="A0A254T730"/>
<dbReference type="RefSeq" id="WP_088710417.1">
    <property type="nucleotide sequence ID" value="NZ_LSTO01000005.1"/>
</dbReference>
<proteinExistence type="predicted"/>
<evidence type="ECO:0000313" key="2">
    <source>
        <dbReference type="EMBL" id="OWW18454.1"/>
    </source>
</evidence>
<feature type="transmembrane region" description="Helical" evidence="1">
    <location>
        <begin position="48"/>
        <end position="67"/>
    </location>
</feature>
<keyword evidence="1" id="KW-0472">Membrane</keyword>
<feature type="transmembrane region" description="Helical" evidence="1">
    <location>
        <begin position="79"/>
        <end position="100"/>
    </location>
</feature>